<reference evidence="1 2" key="1">
    <citation type="journal article" date="2018" name="J. Biol. Chem.">
        <title>Discovery of the actinoplanic acid pathway in Streptomyces rapamycinicus reveals a genetically conserved synergism with rapamycin.</title>
        <authorList>
            <person name="Mrak P."/>
            <person name="Krastel P."/>
            <person name="Pivk Lukancic P."/>
            <person name="Tao J."/>
            <person name="Pistorius D."/>
            <person name="Moore C.M."/>
        </authorList>
    </citation>
    <scope>NUCLEOTIDE SEQUENCE [LARGE SCALE GENOMIC DNA]</scope>
    <source>
        <strain evidence="1 2">NRRL 5491</strain>
    </source>
</reference>
<evidence type="ECO:0000313" key="2">
    <source>
        <dbReference type="Proteomes" id="UP000281594"/>
    </source>
</evidence>
<comment type="caution">
    <text evidence="1">The sequence shown here is derived from an EMBL/GenBank/DDBJ whole genome shotgun (WGS) entry which is preliminary data.</text>
</comment>
<name>A0A3L8RKR1_STRRN</name>
<evidence type="ECO:0000313" key="1">
    <source>
        <dbReference type="EMBL" id="RLV80098.1"/>
    </source>
</evidence>
<dbReference type="EMBL" id="QYCY01000001">
    <property type="protein sequence ID" value="RLV80098.1"/>
    <property type="molecule type" value="Genomic_DNA"/>
</dbReference>
<sequence>MGGGQVVTTPEPTSGTVPGPGFVAGIRLATALHLTEAFSIAQLLAYHVPPRLAHESVESIGAGMRAFADALYLGPHDATPPYIGHRIRIRRGAPWLAYGDDTCRLCVPAAPSWVRLVAAGGPIRICVLFDPLAAGAGQEETDAHVRASFARGSMRWGTTYHV</sequence>
<gene>
    <name evidence="1" type="ORF">D3C57_116975</name>
</gene>
<proteinExistence type="predicted"/>
<dbReference type="STRING" id="1343740.M271_26655"/>
<organism evidence="1 2">
    <name type="scientific">Streptomyces rapamycinicus (strain ATCC 29253 / DSM 41530 / NRRL 5491 / AYB-994)</name>
    <name type="common">Streptomyces hygroscopicus (strain ATCC 29253)</name>
    <dbReference type="NCBI Taxonomy" id="1343740"/>
    <lineage>
        <taxon>Bacteria</taxon>
        <taxon>Bacillati</taxon>
        <taxon>Actinomycetota</taxon>
        <taxon>Actinomycetes</taxon>
        <taxon>Kitasatosporales</taxon>
        <taxon>Streptomycetaceae</taxon>
        <taxon>Streptomyces</taxon>
        <taxon>Streptomyces violaceusniger group</taxon>
    </lineage>
</organism>
<accession>A0A3L8RKR1</accession>
<dbReference type="AlphaFoldDB" id="A0A3L8RKR1"/>
<protein>
    <submittedName>
        <fullName evidence="1">Uncharacterized protein</fullName>
    </submittedName>
</protein>
<dbReference type="Proteomes" id="UP000281594">
    <property type="component" value="Unassembled WGS sequence"/>
</dbReference>